<dbReference type="Gramene" id="TraesPARA_EIv1.0_1591590.1">
    <property type="protein sequence ID" value="TraesPARA_EIv1.0_1591590.1.CDS"/>
    <property type="gene ID" value="TraesPARA_EIv1.0_1591590"/>
</dbReference>
<protein>
    <submittedName>
        <fullName evidence="2">Uncharacterized protein</fullName>
    </submittedName>
</protein>
<dbReference type="Gramene" id="TraesARI5A03G02676030.1">
    <property type="protein sequence ID" value="TraesARI5A03G02676030.1"/>
    <property type="gene ID" value="TraesARI5A03G02676030"/>
</dbReference>
<dbReference type="Gramene" id="TraesMAC5A03G02636490.1">
    <property type="protein sequence ID" value="TraesMAC5A03G02636490.1"/>
    <property type="gene ID" value="TraesMAC5A03G02636490"/>
</dbReference>
<dbReference type="AlphaFoldDB" id="A0A3B6KFN7"/>
<dbReference type="Gramene" id="TraesRN5A0100380300.1">
    <property type="protein sequence ID" value="TraesRN5A0100380300.1"/>
    <property type="gene ID" value="TraesRN5A0100380300"/>
</dbReference>
<feature type="compositionally biased region" description="Acidic residues" evidence="1">
    <location>
        <begin position="14"/>
        <end position="24"/>
    </location>
</feature>
<sequence length="110" mass="12082">MSKKEYQDHLGPMEEPEEQEGEEECQQAIVLDGTNVERLRRRWLPGISLLIVGSQGVLVQSTDDITGDDAAPRNGTEAQRGAAQATRNSARIAQMGVGRETMRGLKKESC</sequence>
<feature type="compositionally biased region" description="Basic and acidic residues" evidence="1">
    <location>
        <begin position="1"/>
        <end position="12"/>
    </location>
</feature>
<keyword evidence="3" id="KW-1185">Reference proteome</keyword>
<dbReference type="Gramene" id="TraesJUL5A03G02658210.1">
    <property type="protein sequence ID" value="TraesJUL5A03G02658210.1"/>
    <property type="gene ID" value="TraesJUL5A03G02658210"/>
</dbReference>
<feature type="region of interest" description="Disordered" evidence="1">
    <location>
        <begin position="1"/>
        <end position="24"/>
    </location>
</feature>
<dbReference type="Gramene" id="TraesSTA5A03G02629110.1">
    <property type="protein sequence ID" value="TraesSTA5A03G02629110.1"/>
    <property type="gene ID" value="TraesSTA5A03G02629110"/>
</dbReference>
<dbReference type="Gramene" id="TraesCS5A02G132000.1">
    <property type="protein sequence ID" value="TraesCS5A02G132000.1"/>
    <property type="gene ID" value="TraesCS5A02G132000"/>
</dbReference>
<dbReference type="EnsemblPlants" id="TraesCS5A02G132000.1">
    <property type="protein sequence ID" value="TraesCS5A02G132000.1"/>
    <property type="gene ID" value="TraesCS5A02G132000"/>
</dbReference>
<evidence type="ECO:0000256" key="1">
    <source>
        <dbReference type="SAM" id="MobiDB-lite"/>
    </source>
</evidence>
<dbReference type="Gramene" id="TraesCS5A03G0371100.1">
    <property type="protein sequence ID" value="TraesCS5A03G0371100.1.CDS"/>
    <property type="gene ID" value="TraesCS5A03G0371100"/>
</dbReference>
<reference evidence="2" key="2">
    <citation type="submission" date="2018-10" db="UniProtKB">
        <authorList>
            <consortium name="EnsemblPlants"/>
        </authorList>
    </citation>
    <scope>IDENTIFICATION</scope>
</reference>
<name>A0A3B6KFN7_WHEAT</name>
<accession>A0A3B6KFN7</accession>
<organism evidence="2">
    <name type="scientific">Triticum aestivum</name>
    <name type="common">Wheat</name>
    <dbReference type="NCBI Taxonomy" id="4565"/>
    <lineage>
        <taxon>Eukaryota</taxon>
        <taxon>Viridiplantae</taxon>
        <taxon>Streptophyta</taxon>
        <taxon>Embryophyta</taxon>
        <taxon>Tracheophyta</taxon>
        <taxon>Spermatophyta</taxon>
        <taxon>Magnoliopsida</taxon>
        <taxon>Liliopsida</taxon>
        <taxon>Poales</taxon>
        <taxon>Poaceae</taxon>
        <taxon>BOP clade</taxon>
        <taxon>Pooideae</taxon>
        <taxon>Triticodae</taxon>
        <taxon>Triticeae</taxon>
        <taxon>Triticinae</taxon>
        <taxon>Triticum</taxon>
    </lineage>
</organism>
<dbReference type="Gramene" id="TraesJAG5A03G02639180.1">
    <property type="protein sequence ID" value="TraesJAG5A03G02639180.1"/>
    <property type="gene ID" value="TraesJAG5A03G02639180"/>
</dbReference>
<dbReference type="Gramene" id="TraesLDM5A03G02641560.1">
    <property type="protein sequence ID" value="TraesLDM5A03G02641560.1"/>
    <property type="gene ID" value="TraesLDM5A03G02641560"/>
</dbReference>
<proteinExistence type="predicted"/>
<feature type="region of interest" description="Disordered" evidence="1">
    <location>
        <begin position="63"/>
        <end position="88"/>
    </location>
</feature>
<dbReference type="Gramene" id="TraesNOR5A03G02659590.1">
    <property type="protein sequence ID" value="TraesNOR5A03G02659590.1"/>
    <property type="gene ID" value="TraesNOR5A03G02659590"/>
</dbReference>
<evidence type="ECO:0000313" key="2">
    <source>
        <dbReference type="EnsemblPlants" id="TraesCS5A02G132000.1"/>
    </source>
</evidence>
<dbReference type="Gramene" id="TraesSYM5A03G02667100.1">
    <property type="protein sequence ID" value="TraesSYM5A03G02667100.1"/>
    <property type="gene ID" value="TraesSYM5A03G02667100"/>
</dbReference>
<dbReference type="Proteomes" id="UP000019116">
    <property type="component" value="Chromosome 5A"/>
</dbReference>
<evidence type="ECO:0000313" key="3">
    <source>
        <dbReference type="Proteomes" id="UP000019116"/>
    </source>
</evidence>
<reference evidence="2" key="1">
    <citation type="submission" date="2018-08" db="EMBL/GenBank/DDBJ databases">
        <authorList>
            <person name="Rossello M."/>
        </authorList>
    </citation>
    <scope>NUCLEOTIDE SEQUENCE [LARGE SCALE GENOMIC DNA]</scope>
    <source>
        <strain evidence="2">cv. Chinese Spring</strain>
    </source>
</reference>
<dbReference type="Gramene" id="TraesLAC5A03G02591630.1">
    <property type="protein sequence ID" value="TraesLAC5A03G02591630.1"/>
    <property type="gene ID" value="TraesLAC5A03G02591630"/>
</dbReference>